<reference evidence="2" key="1">
    <citation type="journal article" date="2019" name="Philos. Trans. R. Soc. Lond., B, Biol. Sci.">
        <title>Targeted metagenomic recovery of four divergent viruses reveals shared and distinctive characteristics of giant viruses of marine eukaryotes.</title>
        <authorList>
            <person name="Needham D.M."/>
            <person name="Poirier C."/>
            <person name="Hehenberger E."/>
            <person name="Jimenez V."/>
            <person name="Swalwell J.E."/>
            <person name="Santoro A.E."/>
            <person name="Worden A.Z."/>
        </authorList>
    </citation>
    <scope>NUCLEOTIDE SEQUENCE</scope>
    <source>
        <strain evidence="2">MPacV-611</strain>
    </source>
</reference>
<sequence>MNNPIKIIHKYKNNNRREQYFVYIFIGSEIPPYILDILNSIKNKNFYDSLTFLSKKNISKLSEYYGEFWYNKFFLNTHIKNSIESIYKNKNRRDTINNKLGKQWYEKHFKDKSEKKIYSFGESYHNYLLARNKIKEKSRVKDVDFTTYKQSGGYKKYKQTAGDDITEIDEKLENEINEDNDEIKNVEDLDDEIIDNFDVDELVNLYSMENIENDKSIKETSKLISEAINNKSWEKKNSLINLEFNDKYDEITYDTPLEQIFEKIYITDEYIFLDDTIKTIQNKISTNIPLSKKFGDIKLLPQYLYLWSHYKFNNKVDRVMIGQKWIRRNELLKIDIKPNSNLKVYENLYNNLAYLRDSFGTKIKREDDLQNLLSDYEDYITNNEIFMIDIYNELGLNYTLDSTKKKNIFEVYLNIYFPLISLDRFNNILESLNNLNDKEKGINNKEFISINNDVKLEKEIYTVVEKLKTGSKNKDLLFYNNHVIQSIIHVNLKNSRNITGTTSNDVIDLYKIFDNFIVSDTYPFIQYQTPDSNLTYKFYTKTKKINDQEILNKWFENAPYGISFKIKIDAKKYISINLHENNRIEYKITWKEEDKATVEDIKKSYEYINNLLLKINSENNKIKIILPDYSQFKFAFINTILKFKLPNKNKINHNDLSEFSRYFFPYVSLVIEPKKRQSSKSLVSASSKYGTYLRYKRVSKFENETRMHLRILYFFRNFEISDKDLILEVAKQFNITEQAAAKEIDTVRTKYGKAIKNASKVLKKFKKLPKGKPPGIGIDIQGRDVDNYKIRITGARSKLQLDNIVSFMEILIFLYYETYIKTNAKYKHILNKLKKLTNIAKRRNKVNELVIHDTDVNKIKEITSLDKKRLGFKPEEGQNQWTRSCQNSGSQRRQPIVIAGNNIKELLKLGYKLNSSSGFYEKKIDTTIKGKKYKTTVKAVKLYNNDNIFNFYTCEPNNNNEYTHIGFLSKSNNPDDLCMPCCFKKDQITSNNEFKKNYYLKCIGNKKSDEKIEKISSTMGDKLYILQDTNKVQEGRFLYLVKNLDYIFNIYFKHDKTIKNNYLIESNSGYFFKFTVKDNNFNFLAVLSNIFNMSIDNIKNKFIDILKNDTNDKIFTYLNNGNIKTSFNTRENFIDFIKNSLYLEYDILGEFAELPNVFTKNGICFMIFEKKTKIIRATLEKDKISEYHVLNCLNYENKNEIYKEKEFIFIIKESKYFFPIYLVKKTPSDKIISLKKSFIKNEYSELINVILEYYNMNCFNKFLVNLNIMREYSCKLIINFFEKKNIIVKKQIIDKRNKCRYLLLKDNILWPVTPSGTSYNYPILDIVDFKNSNLNNISDTIKNLKSVNKILEEFNLNTFVPTTIYYSKSQDNAYYITSILLKNGLIIPIKSEYVTSNQFKKFGLSFEFQTKEELIDIEIIKNEKNVDESTNRVNKRLYKNEGYNLFRLEISNYLNFNPKVKNNIVNIVNSKNISTTQKNKEIKNILLDIVNSKVKSKQFINFIKDEIDYSTFSIKNIRSLCSNYRNKDKCNSNSYCFWNGVTCIFSILELYILEYIYKIIEELLIKGIKYKELLQEESYYVSDIVDYMQYSYRPNQKIIKTSNFNIKKIMNELFGKNRTPTIGKRYSKVFKVDEDDDMPLLESMGDMLSQEVVSNNNSVIRAYVNSYFWINNPLYSTESRNLGFKSELQNDLVNLFKANIIDFMQNNLNNSELFKELYEKFNITNNNKFYNIIKNLRKQTYNTNGFVELLVLSFMFPYPIIVYNDYNEVVNIYSNGSVKITDKSIQKYLSIKNECINIKLYSESNQIPFKVYAIYYV</sequence>
<name>A0A5J6VKW7_9VIRU</name>
<evidence type="ECO:0000313" key="2">
    <source>
        <dbReference type="EMBL" id="QFG74755.1"/>
    </source>
</evidence>
<proteinExistence type="predicted"/>
<organism evidence="2">
    <name type="scientific">Megaviridae environmental sample</name>
    <dbReference type="NCBI Taxonomy" id="1737588"/>
    <lineage>
        <taxon>Viruses</taxon>
        <taxon>Varidnaviria</taxon>
        <taxon>Bamfordvirae</taxon>
        <taxon>Nucleocytoviricota</taxon>
        <taxon>Megaviricetes</taxon>
        <taxon>Imitervirales</taxon>
        <taxon>Mimiviridae</taxon>
        <taxon>environmental samples</taxon>
    </lineage>
</organism>
<keyword evidence="1" id="KW-1133">Transmembrane helix</keyword>
<keyword evidence="1" id="KW-0472">Membrane</keyword>
<evidence type="ECO:0000256" key="1">
    <source>
        <dbReference type="SAM" id="Phobius"/>
    </source>
</evidence>
<feature type="transmembrane region" description="Helical" evidence="1">
    <location>
        <begin position="20"/>
        <end position="38"/>
    </location>
</feature>
<evidence type="ECO:0008006" key="3">
    <source>
        <dbReference type="Google" id="ProtNLM"/>
    </source>
</evidence>
<dbReference type="EMBL" id="MN448290">
    <property type="protein sequence ID" value="QFG74755.1"/>
    <property type="molecule type" value="Genomic_DNA"/>
</dbReference>
<keyword evidence="1" id="KW-0812">Transmembrane</keyword>
<accession>A0A5J6VKW7</accession>
<protein>
    <recommendedName>
        <fullName evidence="3">Early transcription factor VETF large subunit</fullName>
    </recommendedName>
</protein>